<dbReference type="AlphaFoldDB" id="A0A2W2FUI9"/>
<proteinExistence type="predicted"/>
<feature type="region of interest" description="Disordered" evidence="1">
    <location>
        <begin position="223"/>
        <end position="243"/>
    </location>
</feature>
<keyword evidence="4" id="KW-1185">Reference proteome</keyword>
<dbReference type="InterPro" id="IPR008979">
    <property type="entry name" value="Galactose-bd-like_sf"/>
</dbReference>
<name>A0A2W2FUI9_9ACTN</name>
<sequence>AHPPIAELGADGTATITTDADARLRLPPGWTADRVTETGWAVRPGPALPPGRLGVVTVERDGDGVVPVVAHVRVVRPLAPGEYALSELPMTAFVNEDGPVERDRSNGGGNPGDGGPLRVAGQEFERGLGTAPYSEARFHLGGRAGRLTGAVGVDDESAGRARVSVLADDREVFAAVVEAGKPVITFDVGIEGARTLCLRGEAAGPEDAGVHVDWVDSSVHVTSVNRQPCRPATTGAPEREETS</sequence>
<organism evidence="3 4">
    <name type="scientific">Nonomuraea aridisoli</name>
    <dbReference type="NCBI Taxonomy" id="2070368"/>
    <lineage>
        <taxon>Bacteria</taxon>
        <taxon>Bacillati</taxon>
        <taxon>Actinomycetota</taxon>
        <taxon>Actinomycetes</taxon>
        <taxon>Streptosporangiales</taxon>
        <taxon>Streptosporangiaceae</taxon>
        <taxon>Nonomuraea</taxon>
    </lineage>
</organism>
<evidence type="ECO:0000313" key="3">
    <source>
        <dbReference type="EMBL" id="PZG18544.1"/>
    </source>
</evidence>
<dbReference type="InterPro" id="IPR013222">
    <property type="entry name" value="Glyco_hyd_98_carb-bd"/>
</dbReference>
<dbReference type="Proteomes" id="UP000249304">
    <property type="component" value="Unassembled WGS sequence"/>
</dbReference>
<feature type="domain" description="Glycosyl hydrolase family 98 putative carbohydrate-binding module" evidence="2">
    <location>
        <begin position="79"/>
        <end position="221"/>
    </location>
</feature>
<dbReference type="SMART" id="SM00776">
    <property type="entry name" value="NPCBM"/>
    <property type="match status" value="1"/>
</dbReference>
<evidence type="ECO:0000259" key="2">
    <source>
        <dbReference type="SMART" id="SM00776"/>
    </source>
</evidence>
<dbReference type="EMBL" id="POUD01000051">
    <property type="protein sequence ID" value="PZG18544.1"/>
    <property type="molecule type" value="Genomic_DNA"/>
</dbReference>
<evidence type="ECO:0000256" key="1">
    <source>
        <dbReference type="SAM" id="MobiDB-lite"/>
    </source>
</evidence>
<accession>A0A2W2FUI9</accession>
<dbReference type="SUPFAM" id="SSF49785">
    <property type="entry name" value="Galactose-binding domain-like"/>
    <property type="match status" value="1"/>
</dbReference>
<dbReference type="InterPro" id="IPR038637">
    <property type="entry name" value="NPCBM_sf"/>
</dbReference>
<reference evidence="3 4" key="1">
    <citation type="submission" date="2018-01" db="EMBL/GenBank/DDBJ databases">
        <title>Draft genome sequence of Nonomuraea sp. KC333.</title>
        <authorList>
            <person name="Sahin N."/>
            <person name="Saygin H."/>
            <person name="Ay H."/>
        </authorList>
    </citation>
    <scope>NUCLEOTIDE SEQUENCE [LARGE SCALE GENOMIC DNA]</scope>
    <source>
        <strain evidence="3 4">KC333</strain>
    </source>
</reference>
<protein>
    <recommendedName>
        <fullName evidence="2">Glycosyl hydrolase family 98 putative carbohydrate-binding module domain-containing protein</fullName>
    </recommendedName>
</protein>
<dbReference type="Gene3D" id="2.60.120.1060">
    <property type="entry name" value="NPCBM/NEW2 domain"/>
    <property type="match status" value="1"/>
</dbReference>
<feature type="region of interest" description="Disordered" evidence="1">
    <location>
        <begin position="97"/>
        <end position="119"/>
    </location>
</feature>
<feature type="compositionally biased region" description="Gly residues" evidence="1">
    <location>
        <begin position="106"/>
        <end position="115"/>
    </location>
</feature>
<dbReference type="Pfam" id="PF08305">
    <property type="entry name" value="NPCBM"/>
    <property type="match status" value="1"/>
</dbReference>
<evidence type="ECO:0000313" key="4">
    <source>
        <dbReference type="Proteomes" id="UP000249304"/>
    </source>
</evidence>
<feature type="non-terminal residue" evidence="3">
    <location>
        <position position="1"/>
    </location>
</feature>
<dbReference type="RefSeq" id="WP_181448755.1">
    <property type="nucleotide sequence ID" value="NZ_POUD01000051.1"/>
</dbReference>
<comment type="caution">
    <text evidence="3">The sequence shown here is derived from an EMBL/GenBank/DDBJ whole genome shotgun (WGS) entry which is preliminary data.</text>
</comment>
<gene>
    <name evidence="3" type="ORF">C1J01_14940</name>
</gene>